<name>A0AAV7JNC5_9METZ</name>
<dbReference type="PANTHER" id="PTHR15678:SF6">
    <property type="entry name" value="BRIDGE-LIKE LIPID TRANSFER PROTEIN FAMILY MEMBER 2"/>
    <property type="match status" value="1"/>
</dbReference>
<dbReference type="InterPro" id="IPR045167">
    <property type="entry name" value="Hobbit"/>
</dbReference>
<sequence length="2330" mass="266829">MTSNSLETDYVTLVLYFVYLWFGLLTLFIFSSCIIKSFYSFVIFISQYWLRCSITTEGLGLISVDRVEIFLWDTKTYIMIEEIGLSFLDPFTSSLLRITVGKTRVEYIHSVPPSSQEMIRWYHKLIPRFFTKNKQNKKPRQRGFIYKVFIKIIRYLLSFVQIEFCIFEFLTSHELQTDLFALLTAASTVISIYPFSNDKYSLDLTLQVREIKASFEMRNDPTTSDLPSLLSLRTPILAKLCYNALFPTQPVTHLELSVNNSHVSFLQKAPEIFTGFIKLFFVKRPLTNNNSDNQSIEAILSNLFSNNNPWYFPSSLSLLCTNCSVSYLTFSGQSLRCIIKQCLLELKSEEDCIRNISSSIQYRGDRRGTGAGVLCKVTGAKLETTSMEHVMSLGDLLCDIEINRHILNKKTANTSDSIKNIAKNKFKKMTNILWRFMRDKKSKPDSNNSKLYNLSITIDFKSLYLKIDPVILANFISYEISTLKIDSQSNNRFTNLFTSDKTFASRQISISSEDVVIDLYHTEPLIRSKEPLFKLVYANSVFSVILSSECLPIIIFTSQDLYIHTPGVSFNPDKTNEPTQLCSKPDNLSILPGTGSHLWGRFFECAKLNFKSEIPFVRNSQNPISISVIGSLINLEFSRDTLFAIEWLLSPFLPVITTDNTNTDNTLSVTCPEFSINCSMQNLNIFIYDDNPNAPSLLFHSGFTCCESSTDSVLLSASEIGVLPIQVDEERFAVSTLANLPQGLLENDLLTAAISWKDTPYTLELGSEVASLYWSPTKHCHFAENIRALSLQLREAKRFLSNRLSFLKESSTSIISFDNQPKLEKEGFEYRSFVGQIRSIFDISCGCKQFDLTIRPDFNTRVVLNFKENYGCLKSGQLSFSSRNLKISFDKQEIISFDQIFLIRMNHPTQELSQYRVLFPETVWPSNYPIAISFQRLVVSFPYKYNFALVVHKLTNILKFLKRTHWPISTDNTRLIVPPDIILSAEEILIDLPDDAFEVKLRDQYELKSDESMQKSHRWLLLNEKIRGIKSQEGELGTSDKIASLQESLNTEDSMVYINRVKSFYQKNPMRHWLLRIKLSKCSLTILADPSLQGTNNLFCWLAKLNPESPITEDLEFSILWGRYTKGIVAKFELTLRDYSQPLLAIDRLDFQGTVLGAERKGGPFSIREGSVDIFPPWESYKLNLNVCPLKFIHDLTAETAKIDFAWGAAFEYAWNQVGEATEMLYLPTIDPSPPLPFWDRIRIKRHGNFRLKSDTFTVYALSSKDPYNNTESLVVEMQDFEFLWSKCNLKFDGEVSFFVSTASKYDNCRIAYLPKACLEIEMKWITSGNLMDHHSIVPISKYRASPPFSDSYSAFRSSNLDLSISFNIQSINRSGHDLKPKFVCYASTIRWLENFKNNVILNVTRPTRKGTVWYNVRIPKKKLSRHFRIVAFDMNLNHFQLSYWSSYNNRIGLVFRVNALSLKSEYKLAINPVLDGLIHRPRAKFHVQHCSVDTSNFRIDTRCFSPNMEMKEIKFVYISAFSYTYNTTSFNRDSVDGITPSESNPYRHHIEATTVKFLWNCFNRKIVFSLYESYENSRILRKNMSTEVLMSIALLKKALKQSSLAEHTPVRQDNHFPSPSSVQKSSKRILELDRFLELREKSRSHEDIMRCSQPEVLFHENRWLINMREIQLALCCEREEQQAGEYGEGWLLITSAHSFVTGLLDEPRWNKGSLLQKKIWEARINLIQYFASHSFSKAGQVPWLDSALILGESSSNDTIYSELFPQEDDLAREQQDFALGAVYSSEASDLLRIAYSTYCSVSYSTYHELESENSSDLEIYSSKESLTSSNSFNTDTASSFYLRHPELKVATSSVQYSIVLDIVNNLLLHFETEKKKVTHRYEQLKFEIELNNSCKDLGIVLTEFQDRVRTLASKVRTLEKNLYTADHGHKGPRPLSGEGAGMISGVSTRSLDLQSQFSQAKDDLASASLDLKLIIKYIKEVEFTKSSSEGNVEMESGSSTTREVDIWLEEARWTLLQDGQLAIAEIDLGEAFYCVSTNQDGSGEHRFELGCLSVRNLLPNTPFPNALSAYDPGLSNPKIDCNSSLRIFLKERAPVGGIYLKEHLEVNLVPLAIRLTRRFYKTLFAYFFQQTSSSMHSDLTDGFVAGADGTSLDLVSLSGDSVNGEDIERMKERAGKNKSFIYIKIPVVPICLSYKGNKEKNIEDVRDLECVFGPLEYHNQIYTWKELFIRLKKEIKRLVISQAFKRKIGIRTSFEVRPGSNIQEAEKAKLIGVRKSPTVTRKRKKKGMKLAIADSDFSTSVPTDESDQSDFTCNVSEPLPFPYNHQHDY</sequence>
<dbReference type="PANTHER" id="PTHR15678">
    <property type="entry name" value="ANTIGEN MLAA-22-RELATED"/>
    <property type="match status" value="1"/>
</dbReference>
<evidence type="ECO:0000256" key="1">
    <source>
        <dbReference type="SAM" id="Phobius"/>
    </source>
</evidence>
<dbReference type="Pfam" id="PF10344">
    <property type="entry name" value="Hobbit"/>
    <property type="match status" value="3"/>
</dbReference>
<organism evidence="3 4">
    <name type="scientific">Oopsacas minuta</name>
    <dbReference type="NCBI Taxonomy" id="111878"/>
    <lineage>
        <taxon>Eukaryota</taxon>
        <taxon>Metazoa</taxon>
        <taxon>Porifera</taxon>
        <taxon>Hexactinellida</taxon>
        <taxon>Hexasterophora</taxon>
        <taxon>Lyssacinosida</taxon>
        <taxon>Leucopsacidae</taxon>
        <taxon>Oopsacas</taxon>
    </lineage>
</organism>
<dbReference type="EMBL" id="JAKMXF010000311">
    <property type="protein sequence ID" value="KAI6650477.1"/>
    <property type="molecule type" value="Genomic_DNA"/>
</dbReference>
<dbReference type="Proteomes" id="UP001165289">
    <property type="component" value="Unassembled WGS sequence"/>
</dbReference>
<accession>A0AAV7JNC5</accession>
<protein>
    <recommendedName>
        <fullName evidence="2">FMP27/BLTP2/Hobbit GFWDK motif-containing RBG unit domain-containing protein</fullName>
    </recommendedName>
</protein>
<dbReference type="InterPro" id="IPR019441">
    <property type="entry name" value="FMP27/BLTP2/Hobbit_GFWDK_RBG"/>
</dbReference>
<comment type="caution">
    <text evidence="3">The sequence shown here is derived from an EMBL/GenBank/DDBJ whole genome shotgun (WGS) entry which is preliminary data.</text>
</comment>
<feature type="domain" description="FMP27/BLTP2/Hobbit GFWDK motif-containing RBG unit" evidence="2">
    <location>
        <begin position="1138"/>
        <end position="1270"/>
    </location>
</feature>
<dbReference type="SMART" id="SM01214">
    <property type="entry name" value="Fmp27_GFWDK"/>
    <property type="match status" value="1"/>
</dbReference>
<evidence type="ECO:0000313" key="4">
    <source>
        <dbReference type="Proteomes" id="UP001165289"/>
    </source>
</evidence>
<evidence type="ECO:0000259" key="2">
    <source>
        <dbReference type="SMART" id="SM01214"/>
    </source>
</evidence>
<keyword evidence="1" id="KW-0812">Transmembrane</keyword>
<evidence type="ECO:0000313" key="3">
    <source>
        <dbReference type="EMBL" id="KAI6650477.1"/>
    </source>
</evidence>
<keyword evidence="1" id="KW-1133">Transmembrane helix</keyword>
<gene>
    <name evidence="3" type="ORF">LOD99_5914</name>
</gene>
<proteinExistence type="predicted"/>
<keyword evidence="1" id="KW-0472">Membrane</keyword>
<keyword evidence="4" id="KW-1185">Reference proteome</keyword>
<reference evidence="3 4" key="1">
    <citation type="journal article" date="2023" name="BMC Biol.">
        <title>The compact genome of the sponge Oopsacas minuta (Hexactinellida) is lacking key metazoan core genes.</title>
        <authorList>
            <person name="Santini S."/>
            <person name="Schenkelaars Q."/>
            <person name="Jourda C."/>
            <person name="Duchesne M."/>
            <person name="Belahbib H."/>
            <person name="Rocher C."/>
            <person name="Selva M."/>
            <person name="Riesgo A."/>
            <person name="Vervoort M."/>
            <person name="Leys S.P."/>
            <person name="Kodjabachian L."/>
            <person name="Le Bivic A."/>
            <person name="Borchiellini C."/>
            <person name="Claverie J.M."/>
            <person name="Renard E."/>
        </authorList>
    </citation>
    <scope>NUCLEOTIDE SEQUENCE [LARGE SCALE GENOMIC DNA]</scope>
    <source>
        <strain evidence="3">SPO-2</strain>
    </source>
</reference>
<feature type="transmembrane region" description="Helical" evidence="1">
    <location>
        <begin position="20"/>
        <end position="45"/>
    </location>
</feature>